<organism evidence="1 2">
    <name type="scientific">Steinernema carpocapsae</name>
    <name type="common">Entomopathogenic nematode</name>
    <dbReference type="NCBI Taxonomy" id="34508"/>
    <lineage>
        <taxon>Eukaryota</taxon>
        <taxon>Metazoa</taxon>
        <taxon>Ecdysozoa</taxon>
        <taxon>Nematoda</taxon>
        <taxon>Chromadorea</taxon>
        <taxon>Rhabditida</taxon>
        <taxon>Tylenchina</taxon>
        <taxon>Panagrolaimomorpha</taxon>
        <taxon>Strongyloidoidea</taxon>
        <taxon>Steinernematidae</taxon>
        <taxon>Steinernema</taxon>
    </lineage>
</organism>
<protein>
    <submittedName>
        <fullName evidence="1">Uncharacterized protein</fullName>
    </submittedName>
</protein>
<sequence>MFFSLITSFQITIAKWLSSIMNSNSESRCPTKMTVNEEACESSCEAQALLRQLIDDEDVLCAIMEHDPKLLAEVVAVLEAGEATRR</sequence>
<reference evidence="1 2" key="2">
    <citation type="journal article" date="2019" name="G3 (Bethesda)">
        <title>Hybrid Assembly of the Genome of the Entomopathogenic Nematode Steinernema carpocapsae Identifies the X-Chromosome.</title>
        <authorList>
            <person name="Serra L."/>
            <person name="Macchietto M."/>
            <person name="Macias-Munoz A."/>
            <person name="McGill C.J."/>
            <person name="Rodriguez I.M."/>
            <person name="Rodriguez B."/>
            <person name="Murad R."/>
            <person name="Mortazavi A."/>
        </authorList>
    </citation>
    <scope>NUCLEOTIDE SEQUENCE [LARGE SCALE GENOMIC DNA]</scope>
    <source>
        <strain evidence="1 2">ALL</strain>
    </source>
</reference>
<accession>A0A4U5MU58</accession>
<name>A0A4U5MU58_STECR</name>
<dbReference type="AlphaFoldDB" id="A0A4U5MU58"/>
<reference evidence="1 2" key="1">
    <citation type="journal article" date="2015" name="Genome Biol.">
        <title>Comparative genomics of Steinernema reveals deeply conserved gene regulatory networks.</title>
        <authorList>
            <person name="Dillman A.R."/>
            <person name="Macchietto M."/>
            <person name="Porter C.F."/>
            <person name="Rogers A."/>
            <person name="Williams B."/>
            <person name="Antoshechkin I."/>
            <person name="Lee M.M."/>
            <person name="Goodwin Z."/>
            <person name="Lu X."/>
            <person name="Lewis E.E."/>
            <person name="Goodrich-Blair H."/>
            <person name="Stock S.P."/>
            <person name="Adams B.J."/>
            <person name="Sternberg P.W."/>
            <person name="Mortazavi A."/>
        </authorList>
    </citation>
    <scope>NUCLEOTIDE SEQUENCE [LARGE SCALE GENOMIC DNA]</scope>
    <source>
        <strain evidence="1 2">ALL</strain>
    </source>
</reference>
<evidence type="ECO:0000313" key="2">
    <source>
        <dbReference type="Proteomes" id="UP000298663"/>
    </source>
</evidence>
<dbReference type="Proteomes" id="UP000298663">
    <property type="component" value="Unassembled WGS sequence"/>
</dbReference>
<evidence type="ECO:0000313" key="1">
    <source>
        <dbReference type="EMBL" id="TKR73300.1"/>
    </source>
</evidence>
<comment type="caution">
    <text evidence="1">The sequence shown here is derived from an EMBL/GenBank/DDBJ whole genome shotgun (WGS) entry which is preliminary data.</text>
</comment>
<proteinExistence type="predicted"/>
<gene>
    <name evidence="1" type="ORF">L596_020626</name>
</gene>
<dbReference type="EMBL" id="AZBU02000006">
    <property type="protein sequence ID" value="TKR73300.1"/>
    <property type="molecule type" value="Genomic_DNA"/>
</dbReference>
<keyword evidence="2" id="KW-1185">Reference proteome</keyword>